<feature type="region of interest" description="Disordered" evidence="1">
    <location>
        <begin position="245"/>
        <end position="272"/>
    </location>
</feature>
<accession>A0A645FFD9</accession>
<name>A0A645FFD9_9ZZZZ</name>
<protein>
    <submittedName>
        <fullName evidence="2">Uncharacterized protein</fullName>
    </submittedName>
</protein>
<comment type="caution">
    <text evidence="2">The sequence shown here is derived from an EMBL/GenBank/DDBJ whole genome shotgun (WGS) entry which is preliminary data.</text>
</comment>
<dbReference type="EMBL" id="VSSQ01058646">
    <property type="protein sequence ID" value="MPN12316.1"/>
    <property type="molecule type" value="Genomic_DNA"/>
</dbReference>
<evidence type="ECO:0000313" key="2">
    <source>
        <dbReference type="EMBL" id="MPN12316.1"/>
    </source>
</evidence>
<feature type="compositionally biased region" description="Basic and acidic residues" evidence="1">
    <location>
        <begin position="245"/>
        <end position="258"/>
    </location>
</feature>
<reference evidence="2" key="1">
    <citation type="submission" date="2019-08" db="EMBL/GenBank/DDBJ databases">
        <authorList>
            <person name="Kucharzyk K."/>
            <person name="Murdoch R.W."/>
            <person name="Higgins S."/>
            <person name="Loffler F."/>
        </authorList>
    </citation>
    <scope>NUCLEOTIDE SEQUENCE</scope>
</reference>
<organism evidence="2">
    <name type="scientific">bioreactor metagenome</name>
    <dbReference type="NCBI Taxonomy" id="1076179"/>
    <lineage>
        <taxon>unclassified sequences</taxon>
        <taxon>metagenomes</taxon>
        <taxon>ecological metagenomes</taxon>
    </lineage>
</organism>
<sequence>MIGSEVFRRIGGIELVQARIQCFPAAADDPEPAVIDQVGIVVGEYPAERKIGDLSPGHGLTGNARRNGISGEFPERLGFVSREIGLAAGGVFAVEQCAGERRMRRHFPDRGLKQLDIFGGYRRIGGVEIPAGLRVAVAADDVMPLLAAFEAIGRADRIPPVKTDSCSRIEIIEPVDAPGVVHRFAARRDRAKLFGKAQFTGGFRRYSAPQKPGDARQPRRHDYEFDAVFRQLLLRIVIQCDEESADARGDPGFQRKFESGAFSGPETGYGRS</sequence>
<proteinExistence type="predicted"/>
<gene>
    <name evidence="2" type="ORF">SDC9_159632</name>
</gene>
<dbReference type="AlphaFoldDB" id="A0A645FFD9"/>
<evidence type="ECO:0000256" key="1">
    <source>
        <dbReference type="SAM" id="MobiDB-lite"/>
    </source>
</evidence>